<organism evidence="1 2">
    <name type="scientific">Chlorobium ferrooxidans DSM 13031</name>
    <dbReference type="NCBI Taxonomy" id="377431"/>
    <lineage>
        <taxon>Bacteria</taxon>
        <taxon>Pseudomonadati</taxon>
        <taxon>Chlorobiota</taxon>
        <taxon>Chlorobiia</taxon>
        <taxon>Chlorobiales</taxon>
        <taxon>Chlorobiaceae</taxon>
        <taxon>Chlorobium/Pelodictyon group</taxon>
        <taxon>Chlorobium</taxon>
    </lineage>
</organism>
<sequence length="288" mass="33044">MIELLRRRLQQYSITNAVQEEQAIKEILQEVALYALWRAGFFEKAAFQGGTSLRILHGLPRFSEDLDFILLAPDPAFEWSYYFDSLTRTMEEFGVHCELSDRSNMNRVVRQAMIKDDSIGRQLDLSFFDSDKQSKLRVKLEIDTCPPAGTGTSWHYLDFPLDFEICAQDLPSNYALKIHALLCRPYLKGRDWFDFTWYCKQKTAPNLPHLASALQQFGPWAGETFVLDASWLATALSEKIKRIDWPKAAQDVAPFLSAVEQASLSLWSERFFADKISKLVQAIEGVNL</sequence>
<name>Q0YUP4_9CHLB</name>
<evidence type="ECO:0000313" key="1">
    <source>
        <dbReference type="EMBL" id="EAT59988.1"/>
    </source>
</evidence>
<dbReference type="Pfam" id="PF08843">
    <property type="entry name" value="AbiEii"/>
    <property type="match status" value="1"/>
</dbReference>
<dbReference type="OrthoDB" id="9780929at2"/>
<dbReference type="EMBL" id="AASE01000001">
    <property type="protein sequence ID" value="EAT59988.1"/>
    <property type="molecule type" value="Genomic_DNA"/>
</dbReference>
<dbReference type="InterPro" id="IPR014942">
    <property type="entry name" value="AbiEii"/>
</dbReference>
<dbReference type="AlphaFoldDB" id="Q0YUP4"/>
<gene>
    <name evidence="1" type="ORF">CferDRAFT_1995</name>
</gene>
<proteinExistence type="predicted"/>
<keyword evidence="2" id="KW-1185">Reference proteome</keyword>
<accession>Q0YUP4</accession>
<dbReference type="RefSeq" id="WP_006365262.1">
    <property type="nucleotide sequence ID" value="NZ_AASE01000001.1"/>
</dbReference>
<evidence type="ECO:0000313" key="2">
    <source>
        <dbReference type="Proteomes" id="UP000004162"/>
    </source>
</evidence>
<evidence type="ECO:0008006" key="3">
    <source>
        <dbReference type="Google" id="ProtNLM"/>
    </source>
</evidence>
<dbReference type="Gene3D" id="3.10.450.620">
    <property type="entry name" value="JHP933, nucleotidyltransferase-like core domain"/>
    <property type="match status" value="1"/>
</dbReference>
<comment type="caution">
    <text evidence="1">The sequence shown here is derived from an EMBL/GenBank/DDBJ whole genome shotgun (WGS) entry which is preliminary data.</text>
</comment>
<dbReference type="Proteomes" id="UP000004162">
    <property type="component" value="Unassembled WGS sequence"/>
</dbReference>
<protein>
    <recommendedName>
        <fullName evidence="3">Nucleotidyl transferase AbiEii/AbiGii toxin family protein</fullName>
    </recommendedName>
</protein>
<reference evidence="1 2" key="2">
    <citation type="submission" date="2006-07" db="EMBL/GenBank/DDBJ databases">
        <title>Sequencing of the draft genome and assembly of Chlorobium ferroxidans DSM 13031.</title>
        <authorList>
            <consortium name="US DOE Joint Genome Institute (JGI-PGF)"/>
            <person name="Copeland A."/>
            <person name="Lucas S."/>
            <person name="Lapidus A."/>
            <person name="Barry K."/>
            <person name="Glavina del Rio T."/>
            <person name="Dalin E."/>
            <person name="Tice H."/>
            <person name="Bruce D."/>
            <person name="Pitluck S."/>
            <person name="Richardson P."/>
        </authorList>
    </citation>
    <scope>NUCLEOTIDE SEQUENCE [LARGE SCALE GENOMIC DNA]</scope>
    <source>
        <strain evidence="1 2">DSM 13031</strain>
    </source>
</reference>
<reference evidence="1 2" key="1">
    <citation type="submission" date="2006-07" db="EMBL/GenBank/DDBJ databases">
        <title>Annotation of the draft genome assembly of Chlorobium ferroxidans DSM 13031.</title>
        <authorList>
            <consortium name="US DOE Joint Genome Institute (JGI-ORNL)"/>
            <person name="Larimer F."/>
            <person name="Land M."/>
            <person name="Hauser L."/>
        </authorList>
    </citation>
    <scope>NUCLEOTIDE SEQUENCE [LARGE SCALE GENOMIC DNA]</scope>
    <source>
        <strain evidence="1 2">DSM 13031</strain>
    </source>
</reference>